<organism evidence="2 3">
    <name type="scientific">Candidatus Ethanoperedens thermophilum</name>
    <dbReference type="NCBI Taxonomy" id="2766897"/>
    <lineage>
        <taxon>Archaea</taxon>
        <taxon>Methanobacteriati</taxon>
        <taxon>Methanobacteriota</taxon>
        <taxon>Stenosarchaea group</taxon>
        <taxon>Methanomicrobia</taxon>
        <taxon>Methanosarcinales</taxon>
        <taxon>Methanosarcinales incertae sedis</taxon>
        <taxon>GOM Arc I cluster</taxon>
        <taxon>Candidatus Ethanoperedens</taxon>
    </lineage>
</organism>
<dbReference type="AlphaFoldDB" id="A0A848DB61"/>
<name>A0A848DB61_9EURY</name>
<dbReference type="InterPro" id="IPR041527">
    <property type="entry name" value="YhcG_N"/>
</dbReference>
<evidence type="ECO:0000313" key="3">
    <source>
        <dbReference type="Proteomes" id="UP000606580"/>
    </source>
</evidence>
<dbReference type="Proteomes" id="UP000606580">
    <property type="component" value="Unassembled WGS sequence"/>
</dbReference>
<dbReference type="InterPro" id="IPR053148">
    <property type="entry name" value="PD-DEXK-like_domain"/>
</dbReference>
<accession>A0A848DB61</accession>
<evidence type="ECO:0000313" key="2">
    <source>
        <dbReference type="EMBL" id="NMG83806.1"/>
    </source>
</evidence>
<evidence type="ECO:0000259" key="1">
    <source>
        <dbReference type="Pfam" id="PF17761"/>
    </source>
</evidence>
<dbReference type="PANTHER" id="PTHR30547">
    <property type="entry name" value="UNCHARACTERIZED PROTEIN YHCG-RELATED"/>
    <property type="match status" value="1"/>
</dbReference>
<dbReference type="EMBL" id="WNEG01000109">
    <property type="protein sequence ID" value="NMG83806.1"/>
    <property type="molecule type" value="Genomic_DNA"/>
</dbReference>
<sequence>MLRRNRNSLDHKVCGDVTKLSKRLPTDCTAFLAEVKDRIHSTQYEALKSANKKMVVLYWDISNLVVERQTNAEQLAADTRQEFSGVSGYSRRNVFYMREFYLAYCDLPKVQPLVAQIG</sequence>
<reference evidence="2" key="1">
    <citation type="journal article" date="2020" name="MBio">
        <title>'Candidatus Ethanoperedens,' a Thermophilic Genus of Archaea Mediating the Anaerobic Oxidation of Ethane.</title>
        <authorList>
            <person name="Hahn C.J."/>
            <person name="Laso-Perez R."/>
            <person name="Vulcano F."/>
            <person name="Vaziourakis K.M."/>
            <person name="Stokke R."/>
            <person name="Steen I.H."/>
            <person name="Teske A."/>
            <person name="Boetius A."/>
            <person name="Liebeke M."/>
            <person name="Amann R."/>
            <person name="Knittel K."/>
            <person name="Wegener G."/>
        </authorList>
    </citation>
    <scope>NUCLEOTIDE SEQUENCE</scope>
    <source>
        <strain evidence="2">GoM-Arc1-LC-WB58</strain>
    </source>
</reference>
<gene>
    <name evidence="2" type="ORF">GIS02_06350</name>
</gene>
<comment type="caution">
    <text evidence="2">The sequence shown here is derived from an EMBL/GenBank/DDBJ whole genome shotgun (WGS) entry which is preliminary data.</text>
</comment>
<dbReference type="Pfam" id="PF17761">
    <property type="entry name" value="DUF1016_N"/>
    <property type="match status" value="1"/>
</dbReference>
<protein>
    <submittedName>
        <fullName evidence="2">DUF1016 family protein</fullName>
    </submittedName>
</protein>
<feature type="domain" description="YhcG N-terminal" evidence="1">
    <location>
        <begin position="34"/>
        <end position="117"/>
    </location>
</feature>
<proteinExistence type="predicted"/>
<dbReference type="PANTHER" id="PTHR30547:SF0">
    <property type="entry name" value="BLR8175 PROTEIN"/>
    <property type="match status" value="1"/>
</dbReference>